<dbReference type="EMBL" id="MHCH01000052">
    <property type="protein sequence ID" value="OGY15977.1"/>
    <property type="molecule type" value="Genomic_DNA"/>
</dbReference>
<dbReference type="Proteomes" id="UP000177324">
    <property type="component" value="Unassembled WGS sequence"/>
</dbReference>
<sequence length="132" mass="15487">MANSFVTFTSKFLGRYVRLTRLNVVGRWLVRREVAIVGLVIMIGVNFWNQWQLARQKILGAKQEIVAAEIREDIAKLEQVAETVNSRDVWLKLTLLNWQIFDEGKAKEYWQKAWLIDPNNEQVTSVRRMVQP</sequence>
<evidence type="ECO:0000313" key="1">
    <source>
        <dbReference type="EMBL" id="OGY15977.1"/>
    </source>
</evidence>
<comment type="caution">
    <text evidence="1">The sequence shown here is derived from an EMBL/GenBank/DDBJ whole genome shotgun (WGS) entry which is preliminary data.</text>
</comment>
<protein>
    <recommendedName>
        <fullName evidence="3">Tetratricopeptide repeat-like domain-containing protein</fullName>
    </recommendedName>
</protein>
<reference evidence="1 2" key="1">
    <citation type="journal article" date="2016" name="Nat. Commun.">
        <title>Thousands of microbial genomes shed light on interconnected biogeochemical processes in an aquifer system.</title>
        <authorList>
            <person name="Anantharaman K."/>
            <person name="Brown C.T."/>
            <person name="Hug L.A."/>
            <person name="Sharon I."/>
            <person name="Castelle C.J."/>
            <person name="Probst A.J."/>
            <person name="Thomas B.C."/>
            <person name="Singh A."/>
            <person name="Wilkins M.J."/>
            <person name="Karaoz U."/>
            <person name="Brodie E.L."/>
            <person name="Williams K.H."/>
            <person name="Hubbard S.S."/>
            <person name="Banfield J.F."/>
        </authorList>
    </citation>
    <scope>NUCLEOTIDE SEQUENCE [LARGE SCALE GENOMIC DNA]</scope>
</reference>
<name>A0A1G1VL58_9BACT</name>
<dbReference type="STRING" id="1797589.A2784_00710"/>
<gene>
    <name evidence="1" type="ORF">A2784_00710</name>
</gene>
<evidence type="ECO:0008006" key="3">
    <source>
        <dbReference type="Google" id="ProtNLM"/>
    </source>
</evidence>
<evidence type="ECO:0000313" key="2">
    <source>
        <dbReference type="Proteomes" id="UP000177324"/>
    </source>
</evidence>
<organism evidence="1 2">
    <name type="scientific">Candidatus Chisholmbacteria bacterium RIFCSPHIGHO2_01_FULL_48_12</name>
    <dbReference type="NCBI Taxonomy" id="1797589"/>
    <lineage>
        <taxon>Bacteria</taxon>
        <taxon>Candidatus Chisholmiibacteriota</taxon>
    </lineage>
</organism>
<proteinExistence type="predicted"/>
<dbReference type="AlphaFoldDB" id="A0A1G1VL58"/>
<accession>A0A1G1VL58</accession>